<comment type="caution">
    <text evidence="1">The sequence shown here is derived from an EMBL/GenBank/DDBJ whole genome shotgun (WGS) entry which is preliminary data.</text>
</comment>
<proteinExistence type="predicted"/>
<evidence type="ECO:0000313" key="1">
    <source>
        <dbReference type="EMBL" id="GJS92927.1"/>
    </source>
</evidence>
<accession>A0ABQ4ZSL2</accession>
<dbReference type="Proteomes" id="UP001151760">
    <property type="component" value="Unassembled WGS sequence"/>
</dbReference>
<sequence>MFLNVGSTRQKYLDNKNLQEEWTPWLLLKFRDTLIQNTDYVKKSIEKRALHKTEYDSSVNERLTQTTEENVDSSKALDASLVIIESNGTESQEQDTSSKLGMMTCCDALISDTIL</sequence>
<reference evidence="1" key="1">
    <citation type="journal article" date="2022" name="Int. J. Mol. Sci.">
        <title>Draft Genome of Tanacetum Coccineum: Genomic Comparison of Closely Related Tanacetum-Family Plants.</title>
        <authorList>
            <person name="Yamashiro T."/>
            <person name="Shiraishi A."/>
            <person name="Nakayama K."/>
            <person name="Satake H."/>
        </authorList>
    </citation>
    <scope>NUCLEOTIDE SEQUENCE</scope>
</reference>
<protein>
    <submittedName>
        <fullName evidence="1">Uncharacterized protein</fullName>
    </submittedName>
</protein>
<reference evidence="1" key="2">
    <citation type="submission" date="2022-01" db="EMBL/GenBank/DDBJ databases">
        <authorList>
            <person name="Yamashiro T."/>
            <person name="Shiraishi A."/>
            <person name="Satake H."/>
            <person name="Nakayama K."/>
        </authorList>
    </citation>
    <scope>NUCLEOTIDE SEQUENCE</scope>
</reference>
<evidence type="ECO:0000313" key="2">
    <source>
        <dbReference type="Proteomes" id="UP001151760"/>
    </source>
</evidence>
<keyword evidence="2" id="KW-1185">Reference proteome</keyword>
<dbReference type="EMBL" id="BQNB010011617">
    <property type="protein sequence ID" value="GJS92927.1"/>
    <property type="molecule type" value="Genomic_DNA"/>
</dbReference>
<gene>
    <name evidence="1" type="ORF">Tco_0799895</name>
</gene>
<organism evidence="1 2">
    <name type="scientific">Tanacetum coccineum</name>
    <dbReference type="NCBI Taxonomy" id="301880"/>
    <lineage>
        <taxon>Eukaryota</taxon>
        <taxon>Viridiplantae</taxon>
        <taxon>Streptophyta</taxon>
        <taxon>Embryophyta</taxon>
        <taxon>Tracheophyta</taxon>
        <taxon>Spermatophyta</taxon>
        <taxon>Magnoliopsida</taxon>
        <taxon>eudicotyledons</taxon>
        <taxon>Gunneridae</taxon>
        <taxon>Pentapetalae</taxon>
        <taxon>asterids</taxon>
        <taxon>campanulids</taxon>
        <taxon>Asterales</taxon>
        <taxon>Asteraceae</taxon>
        <taxon>Asteroideae</taxon>
        <taxon>Anthemideae</taxon>
        <taxon>Anthemidinae</taxon>
        <taxon>Tanacetum</taxon>
    </lineage>
</organism>
<name>A0ABQ4ZSL2_9ASTR</name>